<keyword evidence="4" id="KW-1185">Reference proteome</keyword>
<protein>
    <submittedName>
        <fullName evidence="3">Type II secretion system protein</fullName>
    </submittedName>
</protein>
<reference evidence="3 4" key="1">
    <citation type="journal article" date="2016" name="Int. J. Syst. Evol. Microbiol.">
        <title>Oceanobacillus halophilus sp. nov., a novel moderately halophilic bacterium from a hypersaline lake.</title>
        <authorList>
            <person name="Amoozegar M.A."/>
            <person name="Bagheri M."/>
            <person name="Makhdoumi A."/>
            <person name="Nikou M.M."/>
            <person name="Fazeli S.A.S."/>
            <person name="Schumann P."/>
            <person name="Sproer C."/>
            <person name="Sanchez-Porro C."/>
            <person name="Ventosa A."/>
        </authorList>
    </citation>
    <scope>NUCLEOTIDE SEQUENCE [LARGE SCALE GENOMIC DNA]</scope>
    <source>
        <strain evidence="3 4">DSM 23996</strain>
    </source>
</reference>
<sequence>MFKRMKKMLKKEKGFTLVELLAVIAILGIIVAIAVPTIGNLITNSETKAKDANEELFENAARLAYTAGYNTEATQYTLSELVDAGYLDEIPNVPGTDSKYDAGVEIKDGSDANGGKVFEFDDSIDDDGVE</sequence>
<dbReference type="GO" id="GO:0030420">
    <property type="term" value="P:establishment of competence for transformation"/>
    <property type="evidence" value="ECO:0007669"/>
    <property type="project" value="UniProtKB-KW"/>
</dbReference>
<name>A0A494ZV77_9BACI</name>
<dbReference type="InterPro" id="IPR012902">
    <property type="entry name" value="N_methyl_site"/>
</dbReference>
<dbReference type="NCBIfam" id="TIGR02532">
    <property type="entry name" value="IV_pilin_GFxxxE"/>
    <property type="match status" value="1"/>
</dbReference>
<dbReference type="GO" id="GO:0009986">
    <property type="term" value="C:cell surface"/>
    <property type="evidence" value="ECO:0007669"/>
    <property type="project" value="UniProtKB-SubCell"/>
</dbReference>
<dbReference type="Proteomes" id="UP000269301">
    <property type="component" value="Unassembled WGS sequence"/>
</dbReference>
<evidence type="ECO:0000256" key="2">
    <source>
        <dbReference type="ARBA" id="ARBA00023287"/>
    </source>
</evidence>
<organism evidence="3 4">
    <name type="scientific">Oceanobacillus halophilus</name>
    <dbReference type="NCBI Taxonomy" id="930130"/>
    <lineage>
        <taxon>Bacteria</taxon>
        <taxon>Bacillati</taxon>
        <taxon>Bacillota</taxon>
        <taxon>Bacilli</taxon>
        <taxon>Bacillales</taxon>
        <taxon>Bacillaceae</taxon>
        <taxon>Oceanobacillus</taxon>
    </lineage>
</organism>
<dbReference type="OrthoDB" id="2721912at2"/>
<comment type="caution">
    <text evidence="3">The sequence shown here is derived from an EMBL/GenBank/DDBJ whole genome shotgun (WGS) entry which is preliminary data.</text>
</comment>
<comment type="subcellular location">
    <subcellularLocation>
        <location evidence="1">Cell surface</location>
    </subcellularLocation>
</comment>
<dbReference type="Pfam" id="PF07963">
    <property type="entry name" value="N_methyl"/>
    <property type="match status" value="1"/>
</dbReference>
<evidence type="ECO:0000256" key="1">
    <source>
        <dbReference type="ARBA" id="ARBA00004241"/>
    </source>
</evidence>
<dbReference type="RefSeq" id="WP_121205755.1">
    <property type="nucleotide sequence ID" value="NZ_RBZP01000021.1"/>
</dbReference>
<dbReference type="AlphaFoldDB" id="A0A494ZV77"/>
<evidence type="ECO:0000313" key="3">
    <source>
        <dbReference type="EMBL" id="RKQ29888.1"/>
    </source>
</evidence>
<dbReference type="Gene3D" id="3.30.700.10">
    <property type="entry name" value="Glycoprotein, Type 4 Pilin"/>
    <property type="match status" value="1"/>
</dbReference>
<dbReference type="PROSITE" id="PS00409">
    <property type="entry name" value="PROKAR_NTER_METHYL"/>
    <property type="match status" value="1"/>
</dbReference>
<keyword evidence="2" id="KW-0178">Competence</keyword>
<accession>A0A494ZV77</accession>
<dbReference type="SUPFAM" id="SSF54523">
    <property type="entry name" value="Pili subunits"/>
    <property type="match status" value="1"/>
</dbReference>
<dbReference type="EMBL" id="RBZP01000021">
    <property type="protein sequence ID" value="RKQ29888.1"/>
    <property type="molecule type" value="Genomic_DNA"/>
</dbReference>
<evidence type="ECO:0000313" key="4">
    <source>
        <dbReference type="Proteomes" id="UP000269301"/>
    </source>
</evidence>
<dbReference type="InterPro" id="IPR045584">
    <property type="entry name" value="Pilin-like"/>
</dbReference>
<gene>
    <name evidence="3" type="ORF">D8M06_16865</name>
</gene>
<proteinExistence type="predicted"/>